<reference evidence="1 2" key="1">
    <citation type="journal article" date="2018" name="Int. J. Syst. Evol. Microbiol.">
        <title>Zhouia spongiae sp. nov., isolated from a marine sponge.</title>
        <authorList>
            <person name="Zhuang L."/>
            <person name="Lin B."/>
            <person name="Qin F."/>
            <person name="Luo L."/>
        </authorList>
    </citation>
    <scope>NUCLEOTIDE SEQUENCE [LARGE SCALE GENOMIC DNA]</scope>
    <source>
        <strain evidence="1 2">HN-Y44</strain>
    </source>
</reference>
<dbReference type="RefSeq" id="WP_242938387.1">
    <property type="nucleotide sequence ID" value="NZ_CP094326.1"/>
</dbReference>
<dbReference type="EMBL" id="CP094326">
    <property type="protein sequence ID" value="UNZ00020.1"/>
    <property type="molecule type" value="Genomic_DNA"/>
</dbReference>
<evidence type="ECO:0008006" key="3">
    <source>
        <dbReference type="Google" id="ProtNLM"/>
    </source>
</evidence>
<name>A0ABY3YQA6_9FLAO</name>
<evidence type="ECO:0000313" key="2">
    <source>
        <dbReference type="Proteomes" id="UP000829476"/>
    </source>
</evidence>
<dbReference type="Proteomes" id="UP000829476">
    <property type="component" value="Chromosome"/>
</dbReference>
<sequence length="136" mass="15447">MKKFFLTVMFVSVSFAVFSCKETEKKEQAVVTEQEEVAVEKAAWISGVYKNRAETGGLREIMFCDEGNALVENMIKRTYTSVKENGKHKIILQSNGTFTFYVSEDKKELTPADDFTKEWGTSEIFVIDGSEEVKCN</sequence>
<gene>
    <name evidence="1" type="ORF">MQE36_06640</name>
</gene>
<organism evidence="1 2">
    <name type="scientific">Zhouia spongiae</name>
    <dbReference type="NCBI Taxonomy" id="2202721"/>
    <lineage>
        <taxon>Bacteria</taxon>
        <taxon>Pseudomonadati</taxon>
        <taxon>Bacteroidota</taxon>
        <taxon>Flavobacteriia</taxon>
        <taxon>Flavobacteriales</taxon>
        <taxon>Flavobacteriaceae</taxon>
        <taxon>Zhouia</taxon>
    </lineage>
</organism>
<keyword evidence="2" id="KW-1185">Reference proteome</keyword>
<proteinExistence type="predicted"/>
<dbReference type="PROSITE" id="PS51257">
    <property type="entry name" value="PROKAR_LIPOPROTEIN"/>
    <property type="match status" value="1"/>
</dbReference>
<protein>
    <recommendedName>
        <fullName evidence="3">Copper resistance protein NlpE</fullName>
    </recommendedName>
</protein>
<evidence type="ECO:0000313" key="1">
    <source>
        <dbReference type="EMBL" id="UNZ00020.1"/>
    </source>
</evidence>
<accession>A0ABY3YQA6</accession>